<accession>A0A4Y2R6F5</accession>
<dbReference type="Proteomes" id="UP000499080">
    <property type="component" value="Unassembled WGS sequence"/>
</dbReference>
<sequence>MSPFRHERIPSVISQVNSCLLSDDETTTSSIAGSPKAPLLTRDQPVAEHLHEFHPMSPASVDETAISIKQQWQQIADNYFLACGRCPRVSTPTAKSTFILRPQHHG</sequence>
<evidence type="ECO:0000313" key="2">
    <source>
        <dbReference type="Proteomes" id="UP000499080"/>
    </source>
</evidence>
<organism evidence="1 2">
    <name type="scientific">Araneus ventricosus</name>
    <name type="common">Orbweaver spider</name>
    <name type="synonym">Epeira ventricosa</name>
    <dbReference type="NCBI Taxonomy" id="182803"/>
    <lineage>
        <taxon>Eukaryota</taxon>
        <taxon>Metazoa</taxon>
        <taxon>Ecdysozoa</taxon>
        <taxon>Arthropoda</taxon>
        <taxon>Chelicerata</taxon>
        <taxon>Arachnida</taxon>
        <taxon>Araneae</taxon>
        <taxon>Araneomorphae</taxon>
        <taxon>Entelegynae</taxon>
        <taxon>Araneoidea</taxon>
        <taxon>Araneidae</taxon>
        <taxon>Araneus</taxon>
    </lineage>
</organism>
<gene>
    <name evidence="1" type="ORF">AVEN_145162_1</name>
</gene>
<proteinExistence type="predicted"/>
<name>A0A4Y2R6F5_ARAVE</name>
<dbReference type="EMBL" id="BGPR01015967">
    <property type="protein sequence ID" value="GBN71327.1"/>
    <property type="molecule type" value="Genomic_DNA"/>
</dbReference>
<dbReference type="AlphaFoldDB" id="A0A4Y2R6F5"/>
<protein>
    <submittedName>
        <fullName evidence="1">Uncharacterized protein</fullName>
    </submittedName>
</protein>
<evidence type="ECO:0000313" key="1">
    <source>
        <dbReference type="EMBL" id="GBN71327.1"/>
    </source>
</evidence>
<keyword evidence="2" id="KW-1185">Reference proteome</keyword>
<reference evidence="1 2" key="1">
    <citation type="journal article" date="2019" name="Sci. Rep.">
        <title>Orb-weaving spider Araneus ventricosus genome elucidates the spidroin gene catalogue.</title>
        <authorList>
            <person name="Kono N."/>
            <person name="Nakamura H."/>
            <person name="Ohtoshi R."/>
            <person name="Moran D.A.P."/>
            <person name="Shinohara A."/>
            <person name="Yoshida Y."/>
            <person name="Fujiwara M."/>
            <person name="Mori M."/>
            <person name="Tomita M."/>
            <person name="Arakawa K."/>
        </authorList>
    </citation>
    <scope>NUCLEOTIDE SEQUENCE [LARGE SCALE GENOMIC DNA]</scope>
</reference>
<comment type="caution">
    <text evidence="1">The sequence shown here is derived from an EMBL/GenBank/DDBJ whole genome shotgun (WGS) entry which is preliminary data.</text>
</comment>